<evidence type="ECO:0000313" key="1">
    <source>
        <dbReference type="EMBL" id="EIT84973.1"/>
    </source>
</evidence>
<comment type="caution">
    <text evidence="1">The sequence shown here is derived from an EMBL/GenBank/DDBJ whole genome shotgun (WGS) entry which is preliminary data.</text>
</comment>
<organism evidence="1 2">
    <name type="scientific">Fictibacillus macauensis ZFHKF-1</name>
    <dbReference type="NCBI Taxonomy" id="1196324"/>
    <lineage>
        <taxon>Bacteria</taxon>
        <taxon>Bacillati</taxon>
        <taxon>Bacillota</taxon>
        <taxon>Bacilli</taxon>
        <taxon>Bacillales</taxon>
        <taxon>Fictibacillaceae</taxon>
        <taxon>Fictibacillus</taxon>
    </lineage>
</organism>
<sequence>MSNIVMSVHASSKKQLERKMDELRGSHLAMNSGKEVILKVLSPDPDKVEFNDFSATLFSVCLTIKNYDDEK</sequence>
<dbReference type="PATRIC" id="fig|1196324.3.peg.2665"/>
<accession>I8UDV8</accession>
<evidence type="ECO:0000313" key="2">
    <source>
        <dbReference type="Proteomes" id="UP000004080"/>
    </source>
</evidence>
<name>I8UDV8_9BACL</name>
<dbReference type="STRING" id="1196324.A374_13040"/>
<keyword evidence="2" id="KW-1185">Reference proteome</keyword>
<dbReference type="EMBL" id="AKKV01000028">
    <property type="protein sequence ID" value="EIT84973.1"/>
    <property type="molecule type" value="Genomic_DNA"/>
</dbReference>
<proteinExistence type="predicted"/>
<reference evidence="1 2" key="1">
    <citation type="journal article" date="2012" name="J. Bacteriol.">
        <title>Genome of Bacillus macauensis ZFHKF-1, a Long-Chain-Forming Bacterium.</title>
        <authorList>
            <person name="Cai L."/>
            <person name="Zhang T."/>
        </authorList>
    </citation>
    <scope>NUCLEOTIDE SEQUENCE [LARGE SCALE GENOMIC DNA]</scope>
    <source>
        <strain evidence="1 2">ZFHKF-1</strain>
    </source>
</reference>
<dbReference type="OrthoDB" id="2888094at2"/>
<protein>
    <submittedName>
        <fullName evidence="1">Uncharacterized protein</fullName>
    </submittedName>
</protein>
<dbReference type="Proteomes" id="UP000004080">
    <property type="component" value="Unassembled WGS sequence"/>
</dbReference>
<gene>
    <name evidence="1" type="ORF">A374_13040</name>
</gene>
<dbReference type="RefSeq" id="WP_007202686.1">
    <property type="nucleotide sequence ID" value="NZ_AKKV01000028.1"/>
</dbReference>
<dbReference type="AlphaFoldDB" id="I8UDV8"/>